<organism evidence="2">
    <name type="scientific">Candidatus Electrothrix aestuarii</name>
    <dbReference type="NCBI Taxonomy" id="3062594"/>
    <lineage>
        <taxon>Bacteria</taxon>
        <taxon>Pseudomonadati</taxon>
        <taxon>Thermodesulfobacteriota</taxon>
        <taxon>Desulfobulbia</taxon>
        <taxon>Desulfobulbales</taxon>
        <taxon>Desulfobulbaceae</taxon>
        <taxon>Candidatus Electrothrix</taxon>
    </lineage>
</organism>
<feature type="transmembrane region" description="Helical" evidence="1">
    <location>
        <begin position="71"/>
        <end position="91"/>
    </location>
</feature>
<evidence type="ECO:0000256" key="1">
    <source>
        <dbReference type="SAM" id="Phobius"/>
    </source>
</evidence>
<name>A0AAU8LRS8_9BACT</name>
<reference evidence="2" key="1">
    <citation type="journal article" date="2024" name="Syst. Appl. Microbiol.">
        <title>First single-strain enrichments of Electrothrix cable bacteria, description of E. aestuarii sp. nov. and E. rattekaaiensis sp. nov., and proposal of a cable bacteria taxonomy following the rules of the SeqCode.</title>
        <authorList>
            <person name="Plum-Jensen L.E."/>
            <person name="Schramm A."/>
            <person name="Marshall I.P.G."/>
        </authorList>
    </citation>
    <scope>NUCLEOTIDE SEQUENCE</scope>
    <source>
        <strain evidence="2">Rat1</strain>
    </source>
</reference>
<gene>
    <name evidence="2" type="ORF">Q3M24_16445</name>
</gene>
<sequence length="98" mass="11171">MWDGLIDVLMSWVSQAWCWLVTQLVAIAFSFIKLIGTFTPSVESPDWLSSNPFTDASLGLIGWIIPFNHLFIAFGFYVTYELLLFVGVPIYRAVMDLF</sequence>
<evidence type="ECO:0008006" key="3">
    <source>
        <dbReference type="Google" id="ProtNLM"/>
    </source>
</evidence>
<accession>A0AAU8LRS8</accession>
<evidence type="ECO:0000313" key="2">
    <source>
        <dbReference type="EMBL" id="XCN71880.1"/>
    </source>
</evidence>
<reference evidence="2" key="2">
    <citation type="submission" date="2024-06" db="EMBL/GenBank/DDBJ databases">
        <authorList>
            <person name="Plum-Jensen L.E."/>
            <person name="Schramm A."/>
            <person name="Marshall I.P.G."/>
        </authorList>
    </citation>
    <scope>NUCLEOTIDE SEQUENCE</scope>
    <source>
        <strain evidence="2">Rat1</strain>
    </source>
</reference>
<dbReference type="EMBL" id="CP159373">
    <property type="protein sequence ID" value="XCN71880.1"/>
    <property type="molecule type" value="Genomic_DNA"/>
</dbReference>
<keyword evidence="1" id="KW-0472">Membrane</keyword>
<keyword evidence="1" id="KW-1133">Transmembrane helix</keyword>
<protein>
    <recommendedName>
        <fullName evidence="3">YggT family protein</fullName>
    </recommendedName>
</protein>
<feature type="transmembrane region" description="Helical" evidence="1">
    <location>
        <begin position="12"/>
        <end position="35"/>
    </location>
</feature>
<dbReference type="KEGG" id="eaj:Q3M24_16445"/>
<keyword evidence="1" id="KW-0812">Transmembrane</keyword>
<dbReference type="AlphaFoldDB" id="A0AAU8LRS8"/>
<proteinExistence type="predicted"/>